<protein>
    <submittedName>
        <fullName evidence="1">Uncharacterized protein</fullName>
    </submittedName>
</protein>
<proteinExistence type="predicted"/>
<accession>A0A4R0H4U1</accession>
<dbReference type="Proteomes" id="UP000291793">
    <property type="component" value="Unassembled WGS sequence"/>
</dbReference>
<sequence>MLRYIKEFAYLFKDSRKVINVDVFEWNLKHITLKKLPNHAKWDDFAIPHPPLEFTLWQLAHAVVKTDFLIQRNYSFHSLGLILSAHELIKLAKNDNLRLVDDIDTVVNDVTLTSLIGRLGQGISLLLSYKLGYIFVGHLASDVQVKAHIAALPDSMKRVKIADFLFENSNKQRVIFESKSSYALQINDPSEIKSSLKRALDKQVDPWLNSPTTNINNGYAMHSALRGEKQPVNSAIIYVDPPGGNTGYEIEFSAEWVKVRNYAAWFKFANLFTLADKLMNGGESHLQQYSFRVEQFFGGEFVILNRHKNKYENAIIVGIDLQLMRAIEKYFADEKNDFINYAGIDSYRIFMESIAYQAFNYSVFPDGTLIGESEYENPRGNYQKFFLPA</sequence>
<comment type="caution">
    <text evidence="1">The sequence shown here is derived from an EMBL/GenBank/DDBJ whole genome shotgun (WGS) entry which is preliminary data.</text>
</comment>
<dbReference type="AlphaFoldDB" id="A0A4R0H4U1"/>
<dbReference type="OrthoDB" id="8432979at2"/>
<dbReference type="EMBL" id="SJOP01000014">
    <property type="protein sequence ID" value="TCC03452.1"/>
    <property type="molecule type" value="Genomic_DNA"/>
</dbReference>
<dbReference type="RefSeq" id="WP_131411106.1">
    <property type="nucleotide sequence ID" value="NZ_SJOP01000014.1"/>
</dbReference>
<evidence type="ECO:0000313" key="1">
    <source>
        <dbReference type="EMBL" id="TCC03452.1"/>
    </source>
</evidence>
<keyword evidence="2" id="KW-1185">Reference proteome</keyword>
<gene>
    <name evidence="1" type="ORF">E0L21_15775</name>
</gene>
<organism evidence="1 2">
    <name type="scientific">Kosakonia quasisacchari</name>
    <dbReference type="NCBI Taxonomy" id="2529380"/>
    <lineage>
        <taxon>Bacteria</taxon>
        <taxon>Pseudomonadati</taxon>
        <taxon>Pseudomonadota</taxon>
        <taxon>Gammaproteobacteria</taxon>
        <taxon>Enterobacterales</taxon>
        <taxon>Enterobacteriaceae</taxon>
        <taxon>Kosakonia</taxon>
    </lineage>
</organism>
<name>A0A4R0H4U1_9ENTR</name>
<reference evidence="1 2" key="1">
    <citation type="submission" date="2019-02" db="EMBL/GenBank/DDBJ databases">
        <title>The draft genome of Kosakonia quasisacchari strain WCHKQ120001.</title>
        <authorList>
            <person name="Wang C."/>
            <person name="Feng Y."/>
            <person name="Zong Z."/>
        </authorList>
    </citation>
    <scope>NUCLEOTIDE SEQUENCE [LARGE SCALE GENOMIC DNA]</scope>
    <source>
        <strain evidence="1 2">WCHKQ120001</strain>
    </source>
</reference>
<evidence type="ECO:0000313" key="2">
    <source>
        <dbReference type="Proteomes" id="UP000291793"/>
    </source>
</evidence>